<evidence type="ECO:0000259" key="7">
    <source>
        <dbReference type="PROSITE" id="PS50850"/>
    </source>
</evidence>
<feature type="transmembrane region" description="Helical" evidence="6">
    <location>
        <begin position="296"/>
        <end position="312"/>
    </location>
</feature>
<evidence type="ECO:0000313" key="9">
    <source>
        <dbReference type="Proteomes" id="UP001210925"/>
    </source>
</evidence>
<dbReference type="Gene3D" id="1.20.1250.20">
    <property type="entry name" value="MFS general substrate transporter like domains"/>
    <property type="match status" value="1"/>
</dbReference>
<dbReference type="InterPro" id="IPR036259">
    <property type="entry name" value="MFS_trans_sf"/>
</dbReference>
<evidence type="ECO:0000256" key="2">
    <source>
        <dbReference type="ARBA" id="ARBA00022692"/>
    </source>
</evidence>
<dbReference type="InterPro" id="IPR005829">
    <property type="entry name" value="Sugar_transporter_CS"/>
</dbReference>
<sequence>MHMNLCTTRFLLPAFILTIFDWLVRIFRLSTSTVVLQNEKIGSITKIVLKTDKKVYKPGQWFLLYVPPFDLHPFSVTTTSFNGQPALGFAVSSCGKFTRTISSIHTFRIDGPYGNSFDDILKHKKIILIAGGIGITPLLNIVDFAKKINLEDKSIGIEFIFVANSIKTLDAFEQELVEVKGVGNLMCFLTKSTLVSTDAGYDRPFPIETGRPDFVQLLSKQKNEHLSSIGVAVCGPKDMIISVREAARHSEEKDTVELDAREQALKELNEASWGMAHWRAILVAGSGFLTDSYDNFVIGIMTTIIGYVYFGWNKNKIPDFDNGWLKAASSWGNLAGQFFFGILGDILGRKKMYGIELIILIIGSVGCALAAPPARGFGFAGVLGFWRFILGVGVGGDYPVSGVITSEFASTKNRGTMIALVFAMQGVGILLGSAVSVLALLAYQNMIRADPTNLDYVWRVMAGFGCIPALCAVYFRLTIPETPRYALDVEKDVAKGAAAAKQFMTNKMTIVHEEEHIAPAKEKRPFHTSFIEYFGKWGNLKVLIGTAMTWFFLDIGFYGTNLNTSTIISAIGWGAPPSPAAPYDVIWNLAAGSAIVNLCGNFPGYFFTVFFVDRIGRKPIQFLGFAMLTLTFLFMAIFFDTLTKNYIAAFVFLYCFAQFFFNFGPNSTTFIIPAEAFPTKVRSSAHGISAAAGKAGAIIAAQGFDPLKSLNGGMSMLLWIFAGCCFLGLLFTFLVPETKGKSLEELGDYE</sequence>
<dbReference type="SUPFAM" id="SSF52343">
    <property type="entry name" value="Ferredoxin reductase-like, C-terminal NADP-linked domain"/>
    <property type="match status" value="1"/>
</dbReference>
<feature type="transmembrane region" description="Helical" evidence="6">
    <location>
        <begin position="585"/>
        <end position="610"/>
    </location>
</feature>
<feature type="transmembrane region" description="Helical" evidence="6">
    <location>
        <begin position="716"/>
        <end position="735"/>
    </location>
</feature>
<name>A0AAD5Y4S2_9FUNG</name>
<dbReference type="Pfam" id="PF00083">
    <property type="entry name" value="Sugar_tr"/>
    <property type="match status" value="1"/>
</dbReference>
<feature type="transmembrane region" description="Helical" evidence="6">
    <location>
        <begin position="645"/>
        <end position="664"/>
    </location>
</feature>
<dbReference type="InterPro" id="IPR017938">
    <property type="entry name" value="Riboflavin_synthase-like_b-brl"/>
</dbReference>
<evidence type="ECO:0000256" key="4">
    <source>
        <dbReference type="ARBA" id="ARBA00023002"/>
    </source>
</evidence>
<keyword evidence="3 6" id="KW-1133">Transmembrane helix</keyword>
<feature type="transmembrane region" description="Helical" evidence="6">
    <location>
        <begin position="353"/>
        <end position="371"/>
    </location>
</feature>
<dbReference type="PROSITE" id="PS50850">
    <property type="entry name" value="MFS"/>
    <property type="match status" value="1"/>
</dbReference>
<dbReference type="GO" id="GO:0016020">
    <property type="term" value="C:membrane"/>
    <property type="evidence" value="ECO:0007669"/>
    <property type="project" value="UniProtKB-SubCell"/>
</dbReference>
<keyword evidence="2 6" id="KW-0812">Transmembrane</keyword>
<comment type="subcellular location">
    <subcellularLocation>
        <location evidence="1">Membrane</location>
        <topology evidence="1">Multi-pass membrane protein</topology>
    </subcellularLocation>
</comment>
<dbReference type="PROSITE" id="PS00216">
    <property type="entry name" value="SUGAR_TRANSPORT_1"/>
    <property type="match status" value="1"/>
</dbReference>
<protein>
    <submittedName>
        <fullName evidence="8">Phosphate transporter</fullName>
    </submittedName>
</protein>
<feature type="transmembrane region" description="Helical" evidence="6">
    <location>
        <begin position="417"/>
        <end position="444"/>
    </location>
</feature>
<keyword evidence="5 6" id="KW-0472">Membrane</keyword>
<evidence type="ECO:0000313" key="8">
    <source>
        <dbReference type="EMBL" id="KAJ3258869.1"/>
    </source>
</evidence>
<comment type="caution">
    <text evidence="8">The sequence shown here is derived from an EMBL/GenBank/DDBJ whole genome shotgun (WGS) entry which is preliminary data.</text>
</comment>
<dbReference type="AlphaFoldDB" id="A0AAD5Y4S2"/>
<proteinExistence type="predicted"/>
<reference evidence="8" key="1">
    <citation type="submission" date="2020-05" db="EMBL/GenBank/DDBJ databases">
        <title>Phylogenomic resolution of chytrid fungi.</title>
        <authorList>
            <person name="Stajich J.E."/>
            <person name="Amses K."/>
            <person name="Simmons R."/>
            <person name="Seto K."/>
            <person name="Myers J."/>
            <person name="Bonds A."/>
            <person name="Quandt C.A."/>
            <person name="Barry K."/>
            <person name="Liu P."/>
            <person name="Grigoriev I."/>
            <person name="Longcore J.E."/>
            <person name="James T.Y."/>
        </authorList>
    </citation>
    <scope>NUCLEOTIDE SEQUENCE</scope>
    <source>
        <strain evidence="8">PLAUS21</strain>
    </source>
</reference>
<gene>
    <name evidence="8" type="primary">PT3_2</name>
    <name evidence="8" type="ORF">HK103_003251</name>
</gene>
<accession>A0AAD5Y4S2</accession>
<keyword evidence="4" id="KW-0560">Oxidoreductase</keyword>
<evidence type="ECO:0000256" key="6">
    <source>
        <dbReference type="SAM" id="Phobius"/>
    </source>
</evidence>
<dbReference type="InterPro" id="IPR039261">
    <property type="entry name" value="FNR_nucleotide-bd"/>
</dbReference>
<dbReference type="InterPro" id="IPR020846">
    <property type="entry name" value="MFS_dom"/>
</dbReference>
<feature type="domain" description="Major facilitator superfamily (MFS) profile" evidence="7">
    <location>
        <begin position="280"/>
        <end position="740"/>
    </location>
</feature>
<dbReference type="GO" id="GO:0016491">
    <property type="term" value="F:oxidoreductase activity"/>
    <property type="evidence" value="ECO:0007669"/>
    <property type="project" value="UniProtKB-KW"/>
</dbReference>
<dbReference type="InterPro" id="IPR005828">
    <property type="entry name" value="MFS_sugar_transport-like"/>
</dbReference>
<dbReference type="EMBL" id="JADGKB010000023">
    <property type="protein sequence ID" value="KAJ3258869.1"/>
    <property type="molecule type" value="Genomic_DNA"/>
</dbReference>
<evidence type="ECO:0000256" key="3">
    <source>
        <dbReference type="ARBA" id="ARBA00022989"/>
    </source>
</evidence>
<feature type="transmembrane region" description="Helical" evidence="6">
    <location>
        <begin position="550"/>
        <end position="573"/>
    </location>
</feature>
<dbReference type="CDD" id="cd17364">
    <property type="entry name" value="MFS_PhT"/>
    <property type="match status" value="1"/>
</dbReference>
<dbReference type="InterPro" id="IPR013121">
    <property type="entry name" value="Fe_red_NAD-bd_6"/>
</dbReference>
<dbReference type="SUPFAM" id="SSF103473">
    <property type="entry name" value="MFS general substrate transporter"/>
    <property type="match status" value="1"/>
</dbReference>
<dbReference type="PROSITE" id="PS00217">
    <property type="entry name" value="SUGAR_TRANSPORT_2"/>
    <property type="match status" value="1"/>
</dbReference>
<dbReference type="SUPFAM" id="SSF63380">
    <property type="entry name" value="Riboflavin synthase domain-like"/>
    <property type="match status" value="1"/>
</dbReference>
<dbReference type="Proteomes" id="UP001210925">
    <property type="component" value="Unassembled WGS sequence"/>
</dbReference>
<keyword evidence="9" id="KW-1185">Reference proteome</keyword>
<feature type="transmembrane region" description="Helical" evidence="6">
    <location>
        <begin position="622"/>
        <end position="639"/>
    </location>
</feature>
<dbReference type="Gene3D" id="3.40.50.80">
    <property type="entry name" value="Nucleotide-binding domain of ferredoxin-NADP reductase (FNR) module"/>
    <property type="match status" value="1"/>
</dbReference>
<evidence type="ECO:0000256" key="5">
    <source>
        <dbReference type="ARBA" id="ARBA00023136"/>
    </source>
</evidence>
<organism evidence="8 9">
    <name type="scientific">Boothiomyces macroporosus</name>
    <dbReference type="NCBI Taxonomy" id="261099"/>
    <lineage>
        <taxon>Eukaryota</taxon>
        <taxon>Fungi</taxon>
        <taxon>Fungi incertae sedis</taxon>
        <taxon>Chytridiomycota</taxon>
        <taxon>Chytridiomycota incertae sedis</taxon>
        <taxon>Chytridiomycetes</taxon>
        <taxon>Rhizophydiales</taxon>
        <taxon>Terramycetaceae</taxon>
        <taxon>Boothiomyces</taxon>
    </lineage>
</organism>
<feature type="transmembrane region" description="Helical" evidence="6">
    <location>
        <begin position="456"/>
        <end position="475"/>
    </location>
</feature>
<evidence type="ECO:0000256" key="1">
    <source>
        <dbReference type="ARBA" id="ARBA00004141"/>
    </source>
</evidence>
<dbReference type="GO" id="GO:0022857">
    <property type="term" value="F:transmembrane transporter activity"/>
    <property type="evidence" value="ECO:0007669"/>
    <property type="project" value="InterPro"/>
</dbReference>
<dbReference type="Pfam" id="PF08030">
    <property type="entry name" value="NAD_binding_6"/>
    <property type="match status" value="1"/>
</dbReference>
<dbReference type="PANTHER" id="PTHR24064">
    <property type="entry name" value="SOLUTE CARRIER FAMILY 22 MEMBER"/>
    <property type="match status" value="1"/>
</dbReference>